<dbReference type="AlphaFoldDB" id="A0A1Y2EFZ6"/>
<organism evidence="1 2">
    <name type="scientific">Pseudomassariella vexata</name>
    <dbReference type="NCBI Taxonomy" id="1141098"/>
    <lineage>
        <taxon>Eukaryota</taxon>
        <taxon>Fungi</taxon>
        <taxon>Dikarya</taxon>
        <taxon>Ascomycota</taxon>
        <taxon>Pezizomycotina</taxon>
        <taxon>Sordariomycetes</taxon>
        <taxon>Xylariomycetidae</taxon>
        <taxon>Amphisphaeriales</taxon>
        <taxon>Pseudomassariaceae</taxon>
        <taxon>Pseudomassariella</taxon>
    </lineage>
</organism>
<evidence type="ECO:0000313" key="1">
    <source>
        <dbReference type="EMBL" id="ORY69715.1"/>
    </source>
</evidence>
<dbReference type="EMBL" id="MCFJ01000002">
    <property type="protein sequence ID" value="ORY69715.1"/>
    <property type="molecule type" value="Genomic_DNA"/>
</dbReference>
<sequence>MTFCPSKSSLLAQFILTTVRFEAANNAGSRRALDPHKVCRQVPVRLKDLLSGVGGARSATAWLCSQRVKPPLDCQLPTTHSSPIFSFPAMIFIAFEIASTAQPGWCCQLWFHATPAVGCVYACVCVWNTWMAKTLPRKTGHARSREAVKICLPARPVFNDTSFTNTAFFRRLLVVCP</sequence>
<protein>
    <submittedName>
        <fullName evidence="1">Uncharacterized protein</fullName>
    </submittedName>
</protein>
<dbReference type="Proteomes" id="UP000193689">
    <property type="component" value="Unassembled WGS sequence"/>
</dbReference>
<reference evidence="1 2" key="1">
    <citation type="submission" date="2016-07" db="EMBL/GenBank/DDBJ databases">
        <title>Pervasive Adenine N6-methylation of Active Genes in Fungi.</title>
        <authorList>
            <consortium name="DOE Joint Genome Institute"/>
            <person name="Mondo S.J."/>
            <person name="Dannebaum R.O."/>
            <person name="Kuo R.C."/>
            <person name="Labutti K."/>
            <person name="Haridas S."/>
            <person name="Kuo A."/>
            <person name="Salamov A."/>
            <person name="Ahrendt S.R."/>
            <person name="Lipzen A."/>
            <person name="Sullivan W."/>
            <person name="Andreopoulos W.B."/>
            <person name="Clum A."/>
            <person name="Lindquist E."/>
            <person name="Daum C."/>
            <person name="Ramamoorthy G.K."/>
            <person name="Gryganskyi A."/>
            <person name="Culley D."/>
            <person name="Magnuson J.K."/>
            <person name="James T.Y."/>
            <person name="O'Malley M.A."/>
            <person name="Stajich J.E."/>
            <person name="Spatafora J.W."/>
            <person name="Visel A."/>
            <person name="Grigoriev I.V."/>
        </authorList>
    </citation>
    <scope>NUCLEOTIDE SEQUENCE [LARGE SCALE GENOMIC DNA]</scope>
    <source>
        <strain evidence="1 2">CBS 129021</strain>
    </source>
</reference>
<evidence type="ECO:0000313" key="2">
    <source>
        <dbReference type="Proteomes" id="UP000193689"/>
    </source>
</evidence>
<dbReference type="InParanoid" id="A0A1Y2EFZ6"/>
<gene>
    <name evidence="1" type="ORF">BCR38DRAFT_90841</name>
</gene>
<comment type="caution">
    <text evidence="1">The sequence shown here is derived from an EMBL/GenBank/DDBJ whole genome shotgun (WGS) entry which is preliminary data.</text>
</comment>
<dbReference type="RefSeq" id="XP_040719665.1">
    <property type="nucleotide sequence ID" value="XM_040865757.1"/>
</dbReference>
<keyword evidence="2" id="KW-1185">Reference proteome</keyword>
<accession>A0A1Y2EFZ6</accession>
<name>A0A1Y2EFZ6_9PEZI</name>
<proteinExistence type="predicted"/>
<dbReference type="GeneID" id="63781969"/>